<keyword evidence="1" id="KW-0472">Membrane</keyword>
<proteinExistence type="predicted"/>
<dbReference type="EMBL" id="BAAAUV010000001">
    <property type="protein sequence ID" value="GAA3193562.1"/>
    <property type="molecule type" value="Genomic_DNA"/>
</dbReference>
<keyword evidence="2" id="KW-0378">Hydrolase</keyword>
<organism evidence="2 3">
    <name type="scientific">Actinocorallia longicatena</name>
    <dbReference type="NCBI Taxonomy" id="111803"/>
    <lineage>
        <taxon>Bacteria</taxon>
        <taxon>Bacillati</taxon>
        <taxon>Actinomycetota</taxon>
        <taxon>Actinomycetes</taxon>
        <taxon>Streptosporangiales</taxon>
        <taxon>Thermomonosporaceae</taxon>
        <taxon>Actinocorallia</taxon>
    </lineage>
</organism>
<gene>
    <name evidence="2" type="ORF">GCM10010468_02910</name>
</gene>
<keyword evidence="1" id="KW-0812">Transmembrane</keyword>
<keyword evidence="1" id="KW-1133">Transmembrane helix</keyword>
<name>A0ABP6PZE7_9ACTN</name>
<dbReference type="InterPro" id="IPR007404">
    <property type="entry name" value="YdjM-like"/>
</dbReference>
<feature type="transmembrane region" description="Helical" evidence="1">
    <location>
        <begin position="165"/>
        <end position="182"/>
    </location>
</feature>
<protein>
    <submittedName>
        <fullName evidence="2">Metal-dependent hydrolase</fullName>
    </submittedName>
</protein>
<dbReference type="RefSeq" id="WP_344821288.1">
    <property type="nucleotide sequence ID" value="NZ_BAAAUV010000001.1"/>
</dbReference>
<reference evidence="3" key="1">
    <citation type="journal article" date="2019" name="Int. J. Syst. Evol. Microbiol.">
        <title>The Global Catalogue of Microorganisms (GCM) 10K type strain sequencing project: providing services to taxonomists for standard genome sequencing and annotation.</title>
        <authorList>
            <consortium name="The Broad Institute Genomics Platform"/>
            <consortium name="The Broad Institute Genome Sequencing Center for Infectious Disease"/>
            <person name="Wu L."/>
            <person name="Ma J."/>
        </authorList>
    </citation>
    <scope>NUCLEOTIDE SEQUENCE [LARGE SCALE GENOMIC DNA]</scope>
    <source>
        <strain evidence="3">JCM 9377</strain>
    </source>
</reference>
<dbReference type="Proteomes" id="UP001501237">
    <property type="component" value="Unassembled WGS sequence"/>
</dbReference>
<feature type="transmembrane region" description="Helical" evidence="1">
    <location>
        <begin position="104"/>
        <end position="126"/>
    </location>
</feature>
<feature type="transmembrane region" description="Helical" evidence="1">
    <location>
        <begin position="78"/>
        <end position="98"/>
    </location>
</feature>
<sequence>MMGRTHALSGLALFTAGTYPLHLPADQIAIGAVVCAGAAVLPDIDHHGSNIARTFGPITRGFAWTIGKMSGGHRNGTHSALGVGLVAALVFLSSSVYTRDLITLQIGCGITAAMLVVGVLIGLLPTKGKGRRAYKERWHGFVSIIVCAMAATAIAVSCYRYGHQAGAFLVGGILVLVLAAAIRPLAIKGIWDDLAPIPIAFVALWYHVDLSVMPYAIVIGVVIHIVGDMITLGGCPIGWPWSQTMFGPKWFKTGSRIERRIVAPILVAVLGLGVVVHVYPELSDRARTFRASSLQR</sequence>
<dbReference type="GO" id="GO:0016787">
    <property type="term" value="F:hydrolase activity"/>
    <property type="evidence" value="ECO:0007669"/>
    <property type="project" value="UniProtKB-KW"/>
</dbReference>
<accession>A0ABP6PZE7</accession>
<keyword evidence="3" id="KW-1185">Reference proteome</keyword>
<evidence type="ECO:0000256" key="1">
    <source>
        <dbReference type="SAM" id="Phobius"/>
    </source>
</evidence>
<evidence type="ECO:0000313" key="3">
    <source>
        <dbReference type="Proteomes" id="UP001501237"/>
    </source>
</evidence>
<dbReference type="Pfam" id="PF04307">
    <property type="entry name" value="YdjM"/>
    <property type="match status" value="1"/>
</dbReference>
<feature type="transmembrane region" description="Helical" evidence="1">
    <location>
        <begin position="214"/>
        <end position="241"/>
    </location>
</feature>
<comment type="caution">
    <text evidence="2">The sequence shown here is derived from an EMBL/GenBank/DDBJ whole genome shotgun (WGS) entry which is preliminary data.</text>
</comment>
<evidence type="ECO:0000313" key="2">
    <source>
        <dbReference type="EMBL" id="GAA3193562.1"/>
    </source>
</evidence>
<feature type="transmembrane region" description="Helical" evidence="1">
    <location>
        <begin position="261"/>
        <end position="279"/>
    </location>
</feature>
<feature type="transmembrane region" description="Helical" evidence="1">
    <location>
        <begin position="138"/>
        <end position="159"/>
    </location>
</feature>